<evidence type="ECO:0000259" key="2">
    <source>
        <dbReference type="Pfam" id="PF00144"/>
    </source>
</evidence>
<proteinExistence type="predicted"/>
<comment type="caution">
    <text evidence="3">The sequence shown here is derived from an EMBL/GenBank/DDBJ whole genome shotgun (WGS) entry which is preliminary data.</text>
</comment>
<name>A0A923IBC7_9FIRM</name>
<dbReference type="InterPro" id="IPR012338">
    <property type="entry name" value="Beta-lactam/transpept-like"/>
</dbReference>
<dbReference type="Pfam" id="PF00144">
    <property type="entry name" value="Beta-lactamase"/>
    <property type="match status" value="1"/>
</dbReference>
<dbReference type="Gene3D" id="3.40.710.10">
    <property type="entry name" value="DD-peptidase/beta-lactamase superfamily"/>
    <property type="match status" value="1"/>
</dbReference>
<feature type="domain" description="Beta-lactamase-related" evidence="2">
    <location>
        <begin position="77"/>
        <end position="336"/>
    </location>
</feature>
<reference evidence="3" key="1">
    <citation type="submission" date="2020-08" db="EMBL/GenBank/DDBJ databases">
        <title>Genome public.</title>
        <authorList>
            <person name="Liu C."/>
            <person name="Sun Q."/>
        </authorList>
    </citation>
    <scope>NUCLEOTIDE SEQUENCE</scope>
    <source>
        <strain evidence="3">BX8</strain>
    </source>
</reference>
<evidence type="ECO:0000313" key="3">
    <source>
        <dbReference type="EMBL" id="MBC5581788.1"/>
    </source>
</evidence>
<dbReference type="GO" id="GO:0016787">
    <property type="term" value="F:hydrolase activity"/>
    <property type="evidence" value="ECO:0007669"/>
    <property type="project" value="UniProtKB-KW"/>
</dbReference>
<dbReference type="PANTHER" id="PTHR43283">
    <property type="entry name" value="BETA-LACTAMASE-RELATED"/>
    <property type="match status" value="1"/>
</dbReference>
<dbReference type="InterPro" id="IPR001466">
    <property type="entry name" value="Beta-lactam-related"/>
</dbReference>
<organism evidence="3 4">
    <name type="scientific">Anaerofilum hominis</name>
    <dbReference type="NCBI Taxonomy" id="2763016"/>
    <lineage>
        <taxon>Bacteria</taxon>
        <taxon>Bacillati</taxon>
        <taxon>Bacillota</taxon>
        <taxon>Clostridia</taxon>
        <taxon>Eubacteriales</taxon>
        <taxon>Oscillospiraceae</taxon>
        <taxon>Anaerofilum</taxon>
    </lineage>
</organism>
<keyword evidence="3" id="KW-0378">Hydrolase</keyword>
<dbReference type="InterPro" id="IPR050789">
    <property type="entry name" value="Diverse_Enzym_Activities"/>
</dbReference>
<protein>
    <submittedName>
        <fullName evidence="3">Serine hydrolase</fullName>
    </submittedName>
</protein>
<evidence type="ECO:0000256" key="1">
    <source>
        <dbReference type="SAM" id="MobiDB-lite"/>
    </source>
</evidence>
<gene>
    <name evidence="3" type="ORF">H8S23_09740</name>
</gene>
<dbReference type="RefSeq" id="WP_186888150.1">
    <property type="nucleotide sequence ID" value="NZ_JACONZ010000003.1"/>
</dbReference>
<dbReference type="SUPFAM" id="SSF56601">
    <property type="entry name" value="beta-lactamase/transpeptidase-like"/>
    <property type="match status" value="1"/>
</dbReference>
<dbReference type="Proteomes" id="UP000659630">
    <property type="component" value="Unassembled WGS sequence"/>
</dbReference>
<dbReference type="EMBL" id="JACONZ010000003">
    <property type="protein sequence ID" value="MBC5581788.1"/>
    <property type="molecule type" value="Genomic_DNA"/>
</dbReference>
<dbReference type="AlphaFoldDB" id="A0A923IBC7"/>
<sequence length="619" mass="67890">MALMTQVKTLRLLREVLLGHGTRVLPYEPDSKPEFTGGGPAQRMPRSGPEAEGMSSVALAQLYCDLAAAKGACVHGLIVARHGRVVSEGWFAPFRSGVWHVTHSLCKSFTGTAVGLAVEEGFFGLDDKVADYFPEYCSLLTSRRTRAITVRHLLTMCSGITFNEMGEALERDWVRAIFESEVAFEPGAKFVYNSMNSYLLSALVKKTTGQGLTDFLTPRIFEPLGFGPVGWEKCPCGIEKGGWGMYLDPEDMLKFGQLYLQGGVWRGPQGERRLIPEAWAREAVRTQITGADGEYGWQIWTREEDGSFLMNGMFGQYVAVFPQQDVVAVLTSGNGNLLTDSVAYTRLRAALAQPHFSDGPLPADPAGEKELARVLAALEFDRPVPPPPLPQPWYRAAWARLSKRARGPQPAPPPRALPPEALAFCGETWRFEKSRGGLMPMILQFMDGRFSDGVRALRIEAAEDALILYWEEGGATLCLPAGWKRWADGRVCMQGETFLTAARAEVKLDEDDQPVLKIQLCLPEHSSCRRIKLSRQEEGVLLRLDESPSLALAISKVVGQAANTGTKDPMSDLLLGGGYPQYRVQQLIAPQLRGVVTHAGDPALAAEAQPAGREITKQG</sequence>
<keyword evidence="4" id="KW-1185">Reference proteome</keyword>
<evidence type="ECO:0000313" key="4">
    <source>
        <dbReference type="Proteomes" id="UP000659630"/>
    </source>
</evidence>
<accession>A0A923IBC7</accession>
<dbReference type="PANTHER" id="PTHR43283:SF7">
    <property type="entry name" value="BETA-LACTAMASE-RELATED DOMAIN-CONTAINING PROTEIN"/>
    <property type="match status" value="1"/>
</dbReference>
<feature type="region of interest" description="Disordered" evidence="1">
    <location>
        <begin position="28"/>
        <end position="50"/>
    </location>
</feature>